<proteinExistence type="predicted"/>
<feature type="signal peptide" evidence="2">
    <location>
        <begin position="1"/>
        <end position="29"/>
    </location>
</feature>
<feature type="compositionally biased region" description="Basic and acidic residues" evidence="1">
    <location>
        <begin position="68"/>
        <end position="81"/>
    </location>
</feature>
<evidence type="ECO:0000313" key="4">
    <source>
        <dbReference type="Proteomes" id="UP000076871"/>
    </source>
</evidence>
<evidence type="ECO:0000256" key="1">
    <source>
        <dbReference type="SAM" id="MobiDB-lite"/>
    </source>
</evidence>
<keyword evidence="2" id="KW-0732">Signal</keyword>
<feature type="compositionally biased region" description="Low complexity" evidence="1">
    <location>
        <begin position="664"/>
        <end position="673"/>
    </location>
</feature>
<feature type="region of interest" description="Disordered" evidence="1">
    <location>
        <begin position="654"/>
        <end position="673"/>
    </location>
</feature>
<reference evidence="3 4" key="1">
    <citation type="journal article" date="2016" name="Mol. Biol. Evol.">
        <title>Comparative Genomics of Early-Diverging Mushroom-Forming Fungi Provides Insights into the Origins of Lignocellulose Decay Capabilities.</title>
        <authorList>
            <person name="Nagy L.G."/>
            <person name="Riley R."/>
            <person name="Tritt A."/>
            <person name="Adam C."/>
            <person name="Daum C."/>
            <person name="Floudas D."/>
            <person name="Sun H."/>
            <person name="Yadav J.S."/>
            <person name="Pangilinan J."/>
            <person name="Larsson K.H."/>
            <person name="Matsuura K."/>
            <person name="Barry K."/>
            <person name="Labutti K."/>
            <person name="Kuo R."/>
            <person name="Ohm R.A."/>
            <person name="Bhattacharya S.S."/>
            <person name="Shirouzu T."/>
            <person name="Yoshinaga Y."/>
            <person name="Martin F.M."/>
            <person name="Grigoriev I.V."/>
            <person name="Hibbett D.S."/>
        </authorList>
    </citation>
    <scope>NUCLEOTIDE SEQUENCE [LARGE SCALE GENOMIC DNA]</scope>
    <source>
        <strain evidence="3 4">93-53</strain>
    </source>
</reference>
<feature type="region of interest" description="Disordered" evidence="1">
    <location>
        <begin position="458"/>
        <end position="484"/>
    </location>
</feature>
<sequence length="793" mass="83521">MVVLAPRFTLLAALASIAAVSALPAPAEGAVVQVRYRDQESNTVTATHHRSTHDVAHTASADASRSSDSTDKKDSKPEHHTQPVLALPSPKTDAVSGKRTSKHSSALKEAKDDGHDEKHEHDKEKRADLNFVHSVAQFDELWVGPPHGRFNMKVVSQPPTVNKRHRHDHGHDRIIVKGDHDHVNVRRSWHDHHDKVVVKGDDDHVHIHRSPRSHRHHGKVIVKRDYQHVNVRRSPVPEPHHHDHDEHDDHDKVIVKGDHNHVNVVRELPMSRPIYVVGSSDKPYFAALMRRDGSQAPGVPGSIDIMSQTANSTTGQKIASLVLSPADNSTDSSENSTTASFVLNASGTDQTQIYLVAWTSDSSNSTASGNSTSPSDSSNLNSTMVDPSFIKVRLQVLVFDAFAAQMDKYCATFDANPPAPSPMTVEPCRRDAEGTEHASQVFAYEPGTGVVRPLWYTDRDDVTGDSGTADPGDPSRSLNSTMVSTSTLASSSAMASATASASDRMASLQQESGDATVPPFRASFAKMFDAPAFAQAQNVTLVFTPAAPEVISEKTAQVPDDDDDDESDDGSDDNSSDSATSDPTGVTTSASGTASASTSTSVTSLPSVTTMSSAASSTATVSDTSSASNSTMPVFSASNIISAAKFASMTVSATSSDTSSPIGSVSASTDSASSSMSATAVPASLAVEVYDPAATASSSSSFSGNTSASISATPVSSSANGLSSVISTASASATGSTDMQDFVASLNMSTTNVPTNSSSMTASSTSLALTMTTSSAAPYEWMFHEGTIKEQRV</sequence>
<gene>
    <name evidence="3" type="ORF">LAESUDRAFT_764499</name>
</gene>
<dbReference type="STRING" id="1314785.A0A165B9X7"/>
<feature type="compositionally biased region" description="Basic and acidic residues" evidence="1">
    <location>
        <begin position="427"/>
        <end position="436"/>
    </location>
</feature>
<feature type="region of interest" description="Disordered" evidence="1">
    <location>
        <begin position="42"/>
        <end position="126"/>
    </location>
</feature>
<name>A0A165B9X7_9APHY</name>
<feature type="compositionally biased region" description="Polar residues" evidence="1">
    <location>
        <begin position="654"/>
        <end position="663"/>
    </location>
</feature>
<keyword evidence="4" id="KW-1185">Reference proteome</keyword>
<dbReference type="Proteomes" id="UP000076871">
    <property type="component" value="Unassembled WGS sequence"/>
</dbReference>
<feature type="chain" id="PRO_5007855558" evidence="2">
    <location>
        <begin position="30"/>
        <end position="793"/>
    </location>
</feature>
<feature type="region of interest" description="Disordered" evidence="1">
    <location>
        <begin position="551"/>
        <end position="608"/>
    </location>
</feature>
<dbReference type="GeneID" id="63830473"/>
<dbReference type="EMBL" id="KV427682">
    <property type="protein sequence ID" value="KZT00588.1"/>
    <property type="molecule type" value="Genomic_DNA"/>
</dbReference>
<feature type="compositionally biased region" description="Acidic residues" evidence="1">
    <location>
        <begin position="559"/>
        <end position="575"/>
    </location>
</feature>
<organism evidence="3 4">
    <name type="scientific">Laetiporus sulphureus 93-53</name>
    <dbReference type="NCBI Taxonomy" id="1314785"/>
    <lineage>
        <taxon>Eukaryota</taxon>
        <taxon>Fungi</taxon>
        <taxon>Dikarya</taxon>
        <taxon>Basidiomycota</taxon>
        <taxon>Agaricomycotina</taxon>
        <taxon>Agaricomycetes</taxon>
        <taxon>Polyporales</taxon>
        <taxon>Laetiporus</taxon>
    </lineage>
</organism>
<accession>A0A165B9X7</accession>
<feature type="region of interest" description="Disordered" evidence="1">
    <location>
        <begin position="416"/>
        <end position="437"/>
    </location>
</feature>
<evidence type="ECO:0000256" key="2">
    <source>
        <dbReference type="SAM" id="SignalP"/>
    </source>
</evidence>
<protein>
    <submittedName>
        <fullName evidence="3">Uncharacterized protein</fullName>
    </submittedName>
</protein>
<dbReference type="OrthoDB" id="3362371at2759"/>
<dbReference type="AlphaFoldDB" id="A0A165B9X7"/>
<dbReference type="RefSeq" id="XP_040758328.1">
    <property type="nucleotide sequence ID" value="XM_040913445.1"/>
</dbReference>
<feature type="compositionally biased region" description="Low complexity" evidence="1">
    <location>
        <begin position="58"/>
        <end position="67"/>
    </location>
</feature>
<feature type="compositionally biased region" description="Basic and acidic residues" evidence="1">
    <location>
        <begin position="106"/>
        <end position="126"/>
    </location>
</feature>
<feature type="compositionally biased region" description="Low complexity" evidence="1">
    <location>
        <begin position="576"/>
        <end position="608"/>
    </location>
</feature>
<evidence type="ECO:0000313" key="3">
    <source>
        <dbReference type="EMBL" id="KZT00588.1"/>
    </source>
</evidence>
<dbReference type="InParanoid" id="A0A165B9X7"/>
<feature type="region of interest" description="Disordered" evidence="1">
    <location>
        <begin position="362"/>
        <end position="381"/>
    </location>
</feature>